<dbReference type="RefSeq" id="WP_146323152.1">
    <property type="nucleotide sequence ID" value="NZ_BAABLR010000076.1"/>
</dbReference>
<comment type="caution">
    <text evidence="3">The sequence shown here is derived from an EMBL/GenBank/DDBJ whole genome shotgun (WGS) entry which is preliminary data.</text>
</comment>
<comment type="similarity">
    <text evidence="1">Belongs to the iron-sulfur cluster assembly SufBD family.</text>
</comment>
<reference evidence="3 4" key="1">
    <citation type="submission" date="2019-08" db="EMBL/GenBank/DDBJ databases">
        <authorList>
            <person name="Lei W."/>
        </authorList>
    </citation>
    <scope>NUCLEOTIDE SEQUENCE [LARGE SCALE GENOMIC DNA]</scope>
    <source>
        <strain evidence="3 4">CCUG 58627</strain>
    </source>
</reference>
<dbReference type="InterPro" id="IPR055346">
    <property type="entry name" value="Fe-S_cluster_assembly_SufBD"/>
</dbReference>
<accession>A0A5C5US50</accession>
<evidence type="ECO:0000259" key="2">
    <source>
        <dbReference type="Pfam" id="PF01458"/>
    </source>
</evidence>
<feature type="domain" description="SUF system FeS cluster assembly SufBD core" evidence="2">
    <location>
        <begin position="125"/>
        <end position="349"/>
    </location>
</feature>
<evidence type="ECO:0000313" key="3">
    <source>
        <dbReference type="EMBL" id="TWT29036.1"/>
    </source>
</evidence>
<dbReference type="InterPro" id="IPR000825">
    <property type="entry name" value="SUF_FeS_clus_asmbl_SufBD_core"/>
</dbReference>
<evidence type="ECO:0000313" key="4">
    <source>
        <dbReference type="Proteomes" id="UP000320791"/>
    </source>
</evidence>
<dbReference type="GO" id="GO:0016226">
    <property type="term" value="P:iron-sulfur cluster assembly"/>
    <property type="evidence" value="ECO:0007669"/>
    <property type="project" value="InterPro"/>
</dbReference>
<evidence type="ECO:0000256" key="1">
    <source>
        <dbReference type="ARBA" id="ARBA00043967"/>
    </source>
</evidence>
<dbReference type="PANTHER" id="PTHR30508:SF1">
    <property type="entry name" value="UPF0051 PROTEIN ABCI8, CHLOROPLASTIC-RELATED"/>
    <property type="match status" value="1"/>
</dbReference>
<gene>
    <name evidence="3" type="ORF">FRX94_00490</name>
</gene>
<dbReference type="PANTHER" id="PTHR30508">
    <property type="entry name" value="FES CLUSTER ASSEMBLY PROTEIN SUF"/>
    <property type="match status" value="1"/>
</dbReference>
<protein>
    <submittedName>
        <fullName evidence="3">SufBD protein</fullName>
    </submittedName>
</protein>
<dbReference type="OrthoDB" id="9803529at2"/>
<dbReference type="SUPFAM" id="SSF101960">
    <property type="entry name" value="Stabilizer of iron transporter SufD"/>
    <property type="match status" value="1"/>
</dbReference>
<name>A0A5C5US50_9CORY</name>
<proteinExistence type="inferred from homology"/>
<dbReference type="EMBL" id="VOHM01000001">
    <property type="protein sequence ID" value="TWT29036.1"/>
    <property type="molecule type" value="Genomic_DNA"/>
</dbReference>
<dbReference type="AlphaFoldDB" id="A0A5C5US50"/>
<organism evidence="3 4">
    <name type="scientific">Corynebacterium canis</name>
    <dbReference type="NCBI Taxonomy" id="679663"/>
    <lineage>
        <taxon>Bacteria</taxon>
        <taxon>Bacillati</taxon>
        <taxon>Actinomycetota</taxon>
        <taxon>Actinomycetes</taxon>
        <taxon>Mycobacteriales</taxon>
        <taxon>Corynebacteriaceae</taxon>
        <taxon>Corynebacterium</taxon>
    </lineage>
</organism>
<dbReference type="InterPro" id="IPR037284">
    <property type="entry name" value="SUF_FeS_clus_asmbl_SufBD_sf"/>
</dbReference>
<keyword evidence="4" id="KW-1185">Reference proteome</keyword>
<dbReference type="Pfam" id="PF01458">
    <property type="entry name" value="SUFBD_core"/>
    <property type="match status" value="1"/>
</dbReference>
<sequence length="377" mass="40866">MNTKPAPVTPVTGLGHTSVNPDLLKTVGYVPETESSATSILVDHHVEHMVTHDGQVEIMPLADALVTYPWLQELMFSLIDPTSDEVLRRAFESTRRPFGTFTWVHDNAVLDKPLQSFTLMTVPQERQYMHDITVIGEGAVVDSISGAAVTEHMTHGTHVSVSETFIHPKARVRSLDVERWGAQMDVRSYSGTKIAEGAVCSSISVAVNAIRSHIASSYTVLDDDAVDTNHSVVFAPTGTHRKVQSIVELKGDRSRCEQVARMVSDGGDIENETTLFGRGDGTSGFLQCDGLMISPDGTITSVPALVAATDTAQLSHEASVGMVDSDRLEYLMSTGLDEDEARDLIVRGFLDVEDRDIPDNLRHTVAGLIAKARAGAM</sequence>
<dbReference type="Proteomes" id="UP000320791">
    <property type="component" value="Unassembled WGS sequence"/>
</dbReference>